<dbReference type="Proteomes" id="UP001320159">
    <property type="component" value="Unassembled WGS sequence"/>
</dbReference>
<proteinExistence type="inferred from homology"/>
<dbReference type="InterPro" id="IPR011322">
    <property type="entry name" value="N-reg_PII-like_a/b"/>
</dbReference>
<dbReference type="GO" id="GO:0005524">
    <property type="term" value="F:ATP binding"/>
    <property type="evidence" value="ECO:0007669"/>
    <property type="project" value="TreeGrafter"/>
</dbReference>
<dbReference type="PANTHER" id="PTHR30115">
    <property type="entry name" value="NITROGEN REGULATORY PROTEIN P-II"/>
    <property type="match status" value="1"/>
</dbReference>
<evidence type="ECO:0000256" key="4">
    <source>
        <dbReference type="ARBA" id="ARBA00023231"/>
    </source>
</evidence>
<keyword evidence="4" id="KW-0535">Nitrogen fixation</keyword>
<comment type="caution">
    <text evidence="6">The sequence shown here is derived from an EMBL/GenBank/DDBJ whole genome shotgun (WGS) entry which is preliminary data.</text>
</comment>
<keyword evidence="3" id="KW-0804">Transcription</keyword>
<evidence type="ECO:0000313" key="6">
    <source>
        <dbReference type="EMBL" id="MCD1295880.1"/>
    </source>
</evidence>
<dbReference type="AlphaFoldDB" id="A0AAP2RFZ2"/>
<dbReference type="GO" id="GO:0030234">
    <property type="term" value="F:enzyme regulator activity"/>
    <property type="evidence" value="ECO:0007669"/>
    <property type="project" value="InterPro"/>
</dbReference>
<dbReference type="PANTHER" id="PTHR30115:SF13">
    <property type="entry name" value="PII-LIKE PROTEIN GLNBI"/>
    <property type="match status" value="1"/>
</dbReference>
<organism evidence="6 7">
    <name type="scientific">Methanooceanicella nereidis</name>
    <dbReference type="NCBI Taxonomy" id="2052831"/>
    <lineage>
        <taxon>Archaea</taxon>
        <taxon>Methanobacteriati</taxon>
        <taxon>Methanobacteriota</taxon>
        <taxon>Stenosarchaea group</taxon>
        <taxon>Methanomicrobia</taxon>
        <taxon>Methanocellales</taxon>
        <taxon>Methanocellaceae</taxon>
        <taxon>Methanooceanicella</taxon>
    </lineage>
</organism>
<gene>
    <name evidence="6" type="ORF">CUJ83_12825</name>
</gene>
<dbReference type="PROSITE" id="PS51343">
    <property type="entry name" value="PII_GLNB_DOM"/>
    <property type="match status" value="1"/>
</dbReference>
<dbReference type="Gene3D" id="3.30.70.120">
    <property type="match status" value="1"/>
</dbReference>
<name>A0AAP2RFZ2_9EURY</name>
<dbReference type="SUPFAM" id="SSF54913">
    <property type="entry name" value="GlnB-like"/>
    <property type="match status" value="1"/>
</dbReference>
<dbReference type="PROSITE" id="PS00638">
    <property type="entry name" value="PII_GLNB_CTER"/>
    <property type="match status" value="1"/>
</dbReference>
<evidence type="ECO:0000256" key="2">
    <source>
        <dbReference type="ARBA" id="ARBA00023015"/>
    </source>
</evidence>
<keyword evidence="7" id="KW-1185">Reference proteome</keyword>
<dbReference type="GO" id="GO:0006808">
    <property type="term" value="P:regulation of nitrogen utilization"/>
    <property type="evidence" value="ECO:0007669"/>
    <property type="project" value="InterPro"/>
</dbReference>
<protein>
    <submittedName>
        <fullName evidence="6">Transcriptional regulator</fullName>
    </submittedName>
</protein>
<evidence type="ECO:0000256" key="5">
    <source>
        <dbReference type="RuleBase" id="RU003936"/>
    </source>
</evidence>
<dbReference type="Pfam" id="PF00543">
    <property type="entry name" value="P-II"/>
    <property type="match status" value="1"/>
</dbReference>
<dbReference type="GO" id="GO:0005829">
    <property type="term" value="C:cytosol"/>
    <property type="evidence" value="ECO:0007669"/>
    <property type="project" value="TreeGrafter"/>
</dbReference>
<sequence>MKMVKAIIRPEKLESVKKALEEKGFNAMSIIEMSGRGEQKGITLLYRGKKVEVDILPKIMLEIVIDDKDVDTIISVIRASARTGKMGDGKIFVLPVDMVARVRTDEEWK</sequence>
<dbReference type="EMBL" id="PGCK01000011">
    <property type="protein sequence ID" value="MCD1295880.1"/>
    <property type="molecule type" value="Genomic_DNA"/>
</dbReference>
<accession>A0AAP2RFZ2</accession>
<dbReference type="InterPro" id="IPR017918">
    <property type="entry name" value="N-reg_PII_CS"/>
</dbReference>
<dbReference type="SMART" id="SM00938">
    <property type="entry name" value="P-II"/>
    <property type="match status" value="1"/>
</dbReference>
<evidence type="ECO:0000256" key="3">
    <source>
        <dbReference type="ARBA" id="ARBA00023163"/>
    </source>
</evidence>
<comment type="similarity">
    <text evidence="5">Belongs to the P(II) protein family.</text>
</comment>
<comment type="function">
    <text evidence="1">Could be involved in the regulation of nitrogen fixation.</text>
</comment>
<dbReference type="RefSeq" id="WP_230742736.1">
    <property type="nucleotide sequence ID" value="NZ_PGCK01000011.1"/>
</dbReference>
<dbReference type="InterPro" id="IPR015867">
    <property type="entry name" value="N-reg_PII/ATP_PRibTrfase_C"/>
</dbReference>
<dbReference type="InterPro" id="IPR002187">
    <property type="entry name" value="N-reg_PII"/>
</dbReference>
<dbReference type="PRINTS" id="PR00340">
    <property type="entry name" value="PIIGLNB"/>
</dbReference>
<evidence type="ECO:0000256" key="1">
    <source>
        <dbReference type="ARBA" id="ARBA00002440"/>
    </source>
</evidence>
<evidence type="ECO:0000313" key="7">
    <source>
        <dbReference type="Proteomes" id="UP001320159"/>
    </source>
</evidence>
<reference evidence="6 7" key="1">
    <citation type="submission" date="2017-11" db="EMBL/GenBank/DDBJ databases">
        <title>Isolation and Characterization of Family Methanocellaceae Species from Potential Methane Hydrate Area Offshore Southwestern Taiwan.</title>
        <authorList>
            <person name="Zhang W.-L."/>
            <person name="Chen W.-C."/>
            <person name="Lai M.-C."/>
            <person name="Chen S.-C."/>
        </authorList>
    </citation>
    <scope>NUCLEOTIDE SEQUENCE [LARGE SCALE GENOMIC DNA]</scope>
    <source>
        <strain evidence="6 7">CWC-04</strain>
    </source>
</reference>
<keyword evidence="2" id="KW-0805">Transcription regulation</keyword>